<gene>
    <name evidence="3" type="ORF">DFR51_3361</name>
    <name evidence="2" type="ORF">SmB9_09250</name>
</gene>
<evidence type="ECO:0000313" key="3">
    <source>
        <dbReference type="EMBL" id="RKS85443.1"/>
    </source>
</evidence>
<dbReference type="InterPro" id="IPR013784">
    <property type="entry name" value="Carb-bd-like_fold"/>
</dbReference>
<dbReference type="EMBL" id="RBWX01000011">
    <property type="protein sequence ID" value="RKS85443.1"/>
    <property type="molecule type" value="Genomic_DNA"/>
</dbReference>
<dbReference type="Proteomes" id="UP000275727">
    <property type="component" value="Chromosome"/>
</dbReference>
<dbReference type="RefSeq" id="WP_121053262.1">
    <property type="nucleotide sequence ID" value="NZ_AP018711.1"/>
</dbReference>
<dbReference type="SUPFAM" id="SSF49452">
    <property type="entry name" value="Starch-binding domain-like"/>
    <property type="match status" value="1"/>
</dbReference>
<reference evidence="2 4" key="1">
    <citation type="submission" date="2018-06" db="EMBL/GenBank/DDBJ databases">
        <title>Complete Genome Sequence of the Microcystin-Degrading Bacterium Sphingosinicella microcystinivorans Strain B-9.</title>
        <authorList>
            <person name="Jin H."/>
            <person name="Nishizawa T."/>
            <person name="Guo Y."/>
            <person name="Nishizawa A."/>
            <person name="Park H."/>
            <person name="Kato H."/>
            <person name="Tsuji K."/>
            <person name="Harada K."/>
        </authorList>
    </citation>
    <scope>NUCLEOTIDE SEQUENCE [LARGE SCALE GENOMIC DNA]</scope>
    <source>
        <strain evidence="2 4">B9</strain>
    </source>
</reference>
<dbReference type="Proteomes" id="UP000276029">
    <property type="component" value="Unassembled WGS sequence"/>
</dbReference>
<proteinExistence type="predicted"/>
<dbReference type="AlphaFoldDB" id="A0AAD1FZW6"/>
<organism evidence="2 4">
    <name type="scientific">Sphingosinicella microcystinivorans</name>
    <dbReference type="NCBI Taxonomy" id="335406"/>
    <lineage>
        <taxon>Bacteria</taxon>
        <taxon>Pseudomonadati</taxon>
        <taxon>Pseudomonadota</taxon>
        <taxon>Alphaproteobacteria</taxon>
        <taxon>Sphingomonadales</taxon>
        <taxon>Sphingosinicellaceae</taxon>
        <taxon>Sphingosinicella</taxon>
    </lineage>
</organism>
<feature type="signal peptide" evidence="1">
    <location>
        <begin position="1"/>
        <end position="18"/>
    </location>
</feature>
<dbReference type="EMBL" id="AP018711">
    <property type="protein sequence ID" value="BBE33267.1"/>
    <property type="molecule type" value="Genomic_DNA"/>
</dbReference>
<keyword evidence="1" id="KW-0732">Signal</keyword>
<sequence length="99" mass="10250">MTALIALLLVGLSSGSNATNGSGATARIDGKVVSPSGEPVPGARVYLVDTFLAAVAERDGSFAITDVPPANTSSPRRALIARPGWCRWPWRGATTGRSR</sequence>
<dbReference type="GO" id="GO:0030246">
    <property type="term" value="F:carbohydrate binding"/>
    <property type="evidence" value="ECO:0007669"/>
    <property type="project" value="InterPro"/>
</dbReference>
<dbReference type="GO" id="GO:0004180">
    <property type="term" value="F:carboxypeptidase activity"/>
    <property type="evidence" value="ECO:0007669"/>
    <property type="project" value="UniProtKB-KW"/>
</dbReference>
<evidence type="ECO:0000313" key="5">
    <source>
        <dbReference type="Proteomes" id="UP000276029"/>
    </source>
</evidence>
<keyword evidence="3" id="KW-0645">Protease</keyword>
<accession>A0AAD1FZW6</accession>
<name>A0AAD1FZW6_SPHMI</name>
<keyword evidence="3" id="KW-0121">Carboxypeptidase</keyword>
<evidence type="ECO:0000313" key="4">
    <source>
        <dbReference type="Proteomes" id="UP000275727"/>
    </source>
</evidence>
<evidence type="ECO:0000313" key="2">
    <source>
        <dbReference type="EMBL" id="BBE33267.1"/>
    </source>
</evidence>
<dbReference type="KEGG" id="smic:SmB9_09250"/>
<evidence type="ECO:0000256" key="1">
    <source>
        <dbReference type="SAM" id="SignalP"/>
    </source>
</evidence>
<dbReference type="Pfam" id="PF13620">
    <property type="entry name" value="CarboxypepD_reg"/>
    <property type="match status" value="1"/>
</dbReference>
<feature type="chain" id="PRO_5042006211" evidence="1">
    <location>
        <begin position="19"/>
        <end position="99"/>
    </location>
</feature>
<keyword evidence="5" id="KW-1185">Reference proteome</keyword>
<protein>
    <submittedName>
        <fullName evidence="3">Carboxypeptidase family protein</fullName>
    </submittedName>
</protein>
<reference evidence="3 5" key="2">
    <citation type="submission" date="2018-10" db="EMBL/GenBank/DDBJ databases">
        <title>Genomic Encyclopedia of Type Strains, Phase IV (KMG-IV): sequencing the most valuable type-strain genomes for metagenomic binning, comparative biology and taxonomic classification.</title>
        <authorList>
            <person name="Goeker M."/>
        </authorList>
    </citation>
    <scope>NUCLEOTIDE SEQUENCE [LARGE SCALE GENOMIC DNA]</scope>
    <source>
        <strain evidence="3 5">DSM 19791</strain>
    </source>
</reference>
<keyword evidence="3" id="KW-0378">Hydrolase</keyword>